<keyword evidence="3" id="KW-1185">Reference proteome</keyword>
<keyword evidence="1" id="KW-1133">Transmembrane helix</keyword>
<reference evidence="2 3" key="1">
    <citation type="journal article" date="2012" name="J. Bacteriol.">
        <title>Genome sequence of benzo(a)pyrene-degrading bacterium Novosphingobium pentaromativorans US6-1.</title>
        <authorList>
            <person name="Luo Y.R."/>
            <person name="Kang S.G."/>
            <person name="Kim S.J."/>
            <person name="Kim M.R."/>
            <person name="Li N."/>
            <person name="Lee J.H."/>
            <person name="Kwon K.K."/>
        </authorList>
    </citation>
    <scope>NUCLEOTIDE SEQUENCE [LARGE SCALE GENOMIC DNA]</scope>
    <source>
        <strain evidence="2 3">US6-1</strain>
    </source>
</reference>
<dbReference type="Proteomes" id="UP000004030">
    <property type="component" value="Unassembled WGS sequence"/>
</dbReference>
<comment type="caution">
    <text evidence="2">The sequence shown here is derived from an EMBL/GenBank/DDBJ whole genome shotgun (WGS) entry which is preliminary data.</text>
</comment>
<evidence type="ECO:0000256" key="1">
    <source>
        <dbReference type="SAM" id="Phobius"/>
    </source>
</evidence>
<keyword evidence="1" id="KW-0812">Transmembrane</keyword>
<name>G6EAZ0_9SPHN</name>
<dbReference type="AlphaFoldDB" id="G6EAZ0"/>
<protein>
    <submittedName>
        <fullName evidence="2">Uncharacterized protein</fullName>
    </submittedName>
</protein>
<proteinExistence type="predicted"/>
<evidence type="ECO:0000313" key="2">
    <source>
        <dbReference type="EMBL" id="EHJ61553.1"/>
    </source>
</evidence>
<feature type="transmembrane region" description="Helical" evidence="1">
    <location>
        <begin position="12"/>
        <end position="28"/>
    </location>
</feature>
<organism evidence="2 3">
    <name type="scientific">Novosphingobium pentaromativorans US6-1</name>
    <dbReference type="NCBI Taxonomy" id="1088721"/>
    <lineage>
        <taxon>Bacteria</taxon>
        <taxon>Pseudomonadati</taxon>
        <taxon>Pseudomonadota</taxon>
        <taxon>Alphaproteobacteria</taxon>
        <taxon>Sphingomonadales</taxon>
        <taxon>Sphingomonadaceae</taxon>
        <taxon>Novosphingobium</taxon>
    </lineage>
</organism>
<evidence type="ECO:0000313" key="3">
    <source>
        <dbReference type="Proteomes" id="UP000004030"/>
    </source>
</evidence>
<sequence>MHYFSCDLRDFSVIFFAGLYAHFLQVTGRRASLRFHRM</sequence>
<dbReference type="EMBL" id="AGFM01000017">
    <property type="protein sequence ID" value="EHJ61553.1"/>
    <property type="molecule type" value="Genomic_DNA"/>
</dbReference>
<keyword evidence="1" id="KW-0472">Membrane</keyword>
<gene>
    <name evidence="2" type="ORF">NSU_1314</name>
</gene>
<accession>G6EAZ0</accession>